<gene>
    <name evidence="2" type="ORF">CLAFUR5_02318</name>
</gene>
<reference evidence="2" key="1">
    <citation type="submission" date="2021-12" db="EMBL/GenBank/DDBJ databases">
        <authorList>
            <person name="Zaccaron A."/>
            <person name="Stergiopoulos I."/>
        </authorList>
    </citation>
    <scope>NUCLEOTIDE SEQUENCE</scope>
    <source>
        <strain evidence="2">Race5_Kim</strain>
    </source>
</reference>
<accession>A0A9Q8L8Z6</accession>
<protein>
    <recommendedName>
        <fullName evidence="1">DUF7918 domain-containing protein</fullName>
    </recommendedName>
</protein>
<dbReference type="EMBL" id="CP090163">
    <property type="protein sequence ID" value="UJO13002.1"/>
    <property type="molecule type" value="Genomic_DNA"/>
</dbReference>
<dbReference type="AlphaFoldDB" id="A0A9Q8L8Z6"/>
<dbReference type="RefSeq" id="XP_047757368.1">
    <property type="nucleotide sequence ID" value="XM_047901466.1"/>
</dbReference>
<name>A0A9Q8L8Z6_PASFU</name>
<proteinExistence type="predicted"/>
<evidence type="ECO:0000313" key="3">
    <source>
        <dbReference type="Proteomes" id="UP000756132"/>
    </source>
</evidence>
<evidence type="ECO:0000313" key="2">
    <source>
        <dbReference type="EMBL" id="UJO13002.1"/>
    </source>
</evidence>
<dbReference type="InterPro" id="IPR057678">
    <property type="entry name" value="DUF7918"/>
</dbReference>
<organism evidence="2 3">
    <name type="scientific">Passalora fulva</name>
    <name type="common">Tomato leaf mold</name>
    <name type="synonym">Cladosporium fulvum</name>
    <dbReference type="NCBI Taxonomy" id="5499"/>
    <lineage>
        <taxon>Eukaryota</taxon>
        <taxon>Fungi</taxon>
        <taxon>Dikarya</taxon>
        <taxon>Ascomycota</taxon>
        <taxon>Pezizomycotina</taxon>
        <taxon>Dothideomycetes</taxon>
        <taxon>Dothideomycetidae</taxon>
        <taxon>Mycosphaerellales</taxon>
        <taxon>Mycosphaerellaceae</taxon>
        <taxon>Fulvia</taxon>
    </lineage>
</organism>
<dbReference type="Pfam" id="PF25534">
    <property type="entry name" value="DUF7918"/>
    <property type="match status" value="1"/>
</dbReference>
<dbReference type="Proteomes" id="UP000756132">
    <property type="component" value="Chromosome 1"/>
</dbReference>
<sequence>MPAIGGLTVVINCHGTDHTEYVQPTLPDSANRRYRIVEAKDGANFSIDIKLNSTFVFLGDVLTCTVTIDGVESIKMCYDRQHISANTELHHSIDEIRDNVKFHSMLFTMAGGTREVSKILVEIKHGNLGQQLPGRHIDLHPEDIEMTGISSTVGIEPGIVRPAGDPRLVTRVGEEADDCYFEFECCTRAALQARGVV</sequence>
<keyword evidence="3" id="KW-1185">Reference proteome</keyword>
<evidence type="ECO:0000259" key="1">
    <source>
        <dbReference type="Pfam" id="PF25534"/>
    </source>
</evidence>
<dbReference type="GeneID" id="71982196"/>
<feature type="domain" description="DUF7918" evidence="1">
    <location>
        <begin position="6"/>
        <end position="99"/>
    </location>
</feature>
<reference evidence="2" key="2">
    <citation type="journal article" date="2022" name="Microb. Genom.">
        <title>A chromosome-scale genome assembly of the tomato pathogen Cladosporium fulvum reveals a compartmentalized genome architecture and the presence of a dispensable chromosome.</title>
        <authorList>
            <person name="Zaccaron A.Z."/>
            <person name="Chen L.H."/>
            <person name="Samaras A."/>
            <person name="Stergiopoulos I."/>
        </authorList>
    </citation>
    <scope>NUCLEOTIDE SEQUENCE</scope>
    <source>
        <strain evidence="2">Race5_Kim</strain>
    </source>
</reference>
<dbReference type="KEGG" id="ffu:CLAFUR5_02318"/>